<feature type="signal peptide" evidence="2">
    <location>
        <begin position="1"/>
        <end position="20"/>
    </location>
</feature>
<dbReference type="Proteomes" id="UP000327044">
    <property type="component" value="Unassembled WGS sequence"/>
</dbReference>
<evidence type="ECO:0000313" key="3">
    <source>
        <dbReference type="EMBL" id="JAV73003.1"/>
    </source>
</evidence>
<keyword evidence="1" id="KW-1133">Transmembrane helix</keyword>
<feature type="transmembrane region" description="Helical" evidence="1">
    <location>
        <begin position="188"/>
        <end position="209"/>
    </location>
</feature>
<proteinExistence type="predicted"/>
<dbReference type="InParanoid" id="A0A1Y1LH96"/>
<dbReference type="OrthoDB" id="6380108at2759"/>
<keyword evidence="5" id="KW-1185">Reference proteome</keyword>
<feature type="chain" id="PRO_5036029828" evidence="2">
    <location>
        <begin position="21"/>
        <end position="312"/>
    </location>
</feature>
<dbReference type="AlphaFoldDB" id="A0A1Y1LH96"/>
<name>A0A1Y1LH96_PHOPY</name>
<evidence type="ECO:0000256" key="2">
    <source>
        <dbReference type="SAM" id="SignalP"/>
    </source>
</evidence>
<reference evidence="4" key="3">
    <citation type="submission" date="2019-08" db="EMBL/GenBank/DDBJ databases">
        <authorList>
            <consortium name="Photinus pyralis genome working group"/>
            <person name="Fallon T.R."/>
            <person name="Sander Lower S.E."/>
            <person name="Weng J.-K."/>
        </authorList>
    </citation>
    <scope>NUCLEOTIDE SEQUENCE</scope>
    <source>
        <strain evidence="4">1611_PpyrPB1</strain>
        <tissue evidence="4">Whole body</tissue>
    </source>
</reference>
<keyword evidence="1" id="KW-0812">Transmembrane</keyword>
<dbReference type="EMBL" id="GEZM01055606">
    <property type="protein sequence ID" value="JAV73003.1"/>
    <property type="molecule type" value="Transcribed_RNA"/>
</dbReference>
<reference evidence="4 5" key="2">
    <citation type="journal article" date="2018" name="Elife">
        <title>Firefly genomes illuminate parallel origins of bioluminescence in beetles.</title>
        <authorList>
            <person name="Fallon T.R."/>
            <person name="Lower S.E."/>
            <person name="Chang C.H."/>
            <person name="Bessho-Uehara M."/>
            <person name="Martin G.J."/>
            <person name="Bewick A.J."/>
            <person name="Behringer M."/>
            <person name="Debat H.J."/>
            <person name="Wong I."/>
            <person name="Day J.C."/>
            <person name="Suvorov A."/>
            <person name="Silva C.J."/>
            <person name="Stanger-Hall K.F."/>
            <person name="Hall D.W."/>
            <person name="Schmitz R.J."/>
            <person name="Nelson D.R."/>
            <person name="Lewis S.M."/>
            <person name="Shigenobu S."/>
            <person name="Bybee S.M."/>
            <person name="Larracuente A.M."/>
            <person name="Oba Y."/>
            <person name="Weng J.K."/>
        </authorList>
    </citation>
    <scope>NUCLEOTIDE SEQUENCE [LARGE SCALE GENOMIC DNA]</scope>
    <source>
        <strain evidence="4">1611_PpyrPB1</strain>
        <tissue evidence="4">Whole body</tissue>
    </source>
</reference>
<gene>
    <name evidence="4" type="ORF">PPYR_05469</name>
</gene>
<accession>A0A1Y1LH96</accession>
<evidence type="ECO:0000256" key="1">
    <source>
        <dbReference type="SAM" id="Phobius"/>
    </source>
</evidence>
<sequence length="312" mass="35709">MRSNVCFAILLFNVLQIVLAEESAHYLQRAIWNLENKVNENHAKRRLDTLHLKPSNVKIKKNPKIPALSLTKGELSSLYEAAVANNQFIQSDDPSNPYSNTVIHELKDHEPKGTSKTEEHDGYYYYYYPISSFLDGTAAHSHVIPSEPQYVEPDSHNAQYHAHTHQHNVHISTTKSPAYDKKRVMEPLFMALSSFIGMAVMFVLSIIFLPKFGGTKSRGVKGSEEEMNNFAHVILQAIEGDDCSDRVVCEFGKVARAFNIHNNRFFKLFRRLSPKKIGWYVNRIEKYSDKNIKCSTIPCKGKNNTKVKRHKK</sequence>
<evidence type="ECO:0000313" key="4">
    <source>
        <dbReference type="EMBL" id="KAB0801115.1"/>
    </source>
</evidence>
<reference evidence="3" key="1">
    <citation type="journal article" date="2016" name="Sci. Rep.">
        <title>Molecular characterization of firefly nuptial gifts: a multi-omics approach sheds light on postcopulatory sexual selection.</title>
        <authorList>
            <person name="Al-Wathiqui N."/>
            <person name="Fallon T.R."/>
            <person name="South A."/>
            <person name="Weng J.K."/>
            <person name="Lewis S.M."/>
        </authorList>
    </citation>
    <scope>NUCLEOTIDE SEQUENCE</scope>
</reference>
<evidence type="ECO:0000313" key="5">
    <source>
        <dbReference type="Proteomes" id="UP000327044"/>
    </source>
</evidence>
<organism evidence="3">
    <name type="scientific">Photinus pyralis</name>
    <name type="common">Common eastern firefly</name>
    <name type="synonym">Lampyris pyralis</name>
    <dbReference type="NCBI Taxonomy" id="7054"/>
    <lineage>
        <taxon>Eukaryota</taxon>
        <taxon>Metazoa</taxon>
        <taxon>Ecdysozoa</taxon>
        <taxon>Arthropoda</taxon>
        <taxon>Hexapoda</taxon>
        <taxon>Insecta</taxon>
        <taxon>Pterygota</taxon>
        <taxon>Neoptera</taxon>
        <taxon>Endopterygota</taxon>
        <taxon>Coleoptera</taxon>
        <taxon>Polyphaga</taxon>
        <taxon>Elateriformia</taxon>
        <taxon>Elateroidea</taxon>
        <taxon>Lampyridae</taxon>
        <taxon>Lampyrinae</taxon>
        <taxon>Photinus</taxon>
    </lineage>
</organism>
<keyword evidence="2" id="KW-0732">Signal</keyword>
<dbReference type="EMBL" id="VVIM01000003">
    <property type="protein sequence ID" value="KAB0801115.1"/>
    <property type="molecule type" value="Genomic_DNA"/>
</dbReference>
<protein>
    <submittedName>
        <fullName evidence="3">Uncharacterized protein</fullName>
    </submittedName>
</protein>
<keyword evidence="1" id="KW-0472">Membrane</keyword>